<dbReference type="Proteomes" id="UP000655410">
    <property type="component" value="Unassembled WGS sequence"/>
</dbReference>
<reference evidence="3" key="1">
    <citation type="journal article" date="2019" name="Int. J. Syst. Evol. Microbiol.">
        <title>The Global Catalogue of Microorganisms (GCM) 10K type strain sequencing project: providing services to taxonomists for standard genome sequencing and annotation.</title>
        <authorList>
            <consortium name="The Broad Institute Genomics Platform"/>
            <consortium name="The Broad Institute Genome Sequencing Center for Infectious Disease"/>
            <person name="Wu L."/>
            <person name="Ma J."/>
        </authorList>
    </citation>
    <scope>NUCLEOTIDE SEQUENCE [LARGE SCALE GENOMIC DNA]</scope>
    <source>
        <strain evidence="3">CGMCC 4.7371</strain>
    </source>
</reference>
<keyword evidence="3" id="KW-1185">Reference proteome</keyword>
<evidence type="ECO:0000256" key="1">
    <source>
        <dbReference type="SAM" id="Phobius"/>
    </source>
</evidence>
<evidence type="ECO:0000313" key="2">
    <source>
        <dbReference type="EMBL" id="GGO86375.1"/>
    </source>
</evidence>
<evidence type="ECO:0000313" key="3">
    <source>
        <dbReference type="Proteomes" id="UP000655410"/>
    </source>
</evidence>
<feature type="transmembrane region" description="Helical" evidence="1">
    <location>
        <begin position="55"/>
        <end position="77"/>
    </location>
</feature>
<dbReference type="RefSeq" id="WP_188782697.1">
    <property type="nucleotide sequence ID" value="NZ_BMNI01000001.1"/>
</dbReference>
<feature type="transmembrane region" description="Helical" evidence="1">
    <location>
        <begin position="20"/>
        <end position="43"/>
    </location>
</feature>
<accession>A0ABQ2N6K5</accession>
<comment type="caution">
    <text evidence="2">The sequence shown here is derived from an EMBL/GenBank/DDBJ whole genome shotgun (WGS) entry which is preliminary data.</text>
</comment>
<dbReference type="EMBL" id="BMNI01000001">
    <property type="protein sequence ID" value="GGO86375.1"/>
    <property type="molecule type" value="Genomic_DNA"/>
</dbReference>
<feature type="transmembrane region" description="Helical" evidence="1">
    <location>
        <begin position="93"/>
        <end position="116"/>
    </location>
</feature>
<gene>
    <name evidence="2" type="ORF">GCM10011584_08530</name>
</gene>
<organism evidence="2 3">
    <name type="scientific">Nocardioides phosphati</name>
    <dbReference type="NCBI Taxonomy" id="1867775"/>
    <lineage>
        <taxon>Bacteria</taxon>
        <taxon>Bacillati</taxon>
        <taxon>Actinomycetota</taxon>
        <taxon>Actinomycetes</taxon>
        <taxon>Propionibacteriales</taxon>
        <taxon>Nocardioidaceae</taxon>
        <taxon>Nocardioides</taxon>
    </lineage>
</organism>
<proteinExistence type="predicted"/>
<sequence length="117" mass="11854">MTSPLPPMVKSDPDVRRAWWSLAAFIPSFVAASVAGEGLLAALGHSGDETVPPGVALAAGLPAILVFALPALLVGFLGRRAIRGGHPEGRTPVLVAVSLAGVFLALNLVQLIAGLVS</sequence>
<evidence type="ECO:0008006" key="4">
    <source>
        <dbReference type="Google" id="ProtNLM"/>
    </source>
</evidence>
<keyword evidence="1" id="KW-0812">Transmembrane</keyword>
<protein>
    <recommendedName>
        <fullName evidence="4">DUF4190 domain-containing protein</fullName>
    </recommendedName>
</protein>
<keyword evidence="1" id="KW-0472">Membrane</keyword>
<name>A0ABQ2N6K5_9ACTN</name>
<keyword evidence="1" id="KW-1133">Transmembrane helix</keyword>